<dbReference type="AlphaFoldDB" id="A0AAV4K136"/>
<evidence type="ECO:0008006" key="5">
    <source>
        <dbReference type="Google" id="ProtNLM"/>
    </source>
</evidence>
<gene>
    <name evidence="2" type="ORF">GCM10008021_03440</name>
    <name evidence="1" type="ORF">GCM10010914_06770</name>
</gene>
<dbReference type="Proteomes" id="UP000652720">
    <property type="component" value="Unassembled WGS sequence"/>
</dbReference>
<dbReference type="Proteomes" id="UP000630135">
    <property type="component" value="Unassembled WGS sequence"/>
</dbReference>
<reference evidence="3" key="3">
    <citation type="journal article" date="2019" name="Int. J. Syst. Evol. Microbiol.">
        <title>The Global Catalogue of Microorganisms (GCM) 10K type strain sequencing project: providing services to taxonomists for standard genome sequencing and annotation.</title>
        <authorList>
            <consortium name="The Broad Institute Genomics Platform"/>
            <consortium name="The Broad Institute Genome Sequencing Center for Infectious Disease"/>
            <person name="Wu L."/>
            <person name="Ma J."/>
        </authorList>
    </citation>
    <scope>NUCLEOTIDE SEQUENCE [LARGE SCALE GENOMIC DNA]</scope>
    <source>
        <strain evidence="3">CGMCC 1.8884</strain>
    </source>
</reference>
<dbReference type="EMBL" id="BMMA01000004">
    <property type="protein sequence ID" value="GGI75202.1"/>
    <property type="molecule type" value="Genomic_DNA"/>
</dbReference>
<organism evidence="1 4">
    <name type="scientific">Deinococcus wulumuqiensis</name>
    <dbReference type="NCBI Taxonomy" id="980427"/>
    <lineage>
        <taxon>Bacteria</taxon>
        <taxon>Thermotogati</taxon>
        <taxon>Deinococcota</taxon>
        <taxon>Deinococci</taxon>
        <taxon>Deinococcales</taxon>
        <taxon>Deinococcaceae</taxon>
        <taxon>Deinococcus</taxon>
    </lineage>
</organism>
<accession>A0AAV4K136</accession>
<proteinExistence type="predicted"/>
<comment type="caution">
    <text evidence="1">The sequence shown here is derived from an EMBL/GenBank/DDBJ whole genome shotgun (WGS) entry which is preliminary data.</text>
</comment>
<evidence type="ECO:0000313" key="2">
    <source>
        <dbReference type="EMBL" id="GGP28693.1"/>
    </source>
</evidence>
<evidence type="ECO:0000313" key="3">
    <source>
        <dbReference type="Proteomes" id="UP000630135"/>
    </source>
</evidence>
<evidence type="ECO:0000313" key="1">
    <source>
        <dbReference type="EMBL" id="GGI75202.1"/>
    </source>
</evidence>
<sequence>MYVAMFALKIRLKPFSEPPELERVICENDVEHVIWHGFFLFEIALLQAILAYQDGYRREAVLSAFSATEAFRREYLITFLSFQTEPTLRNSIKLSERQLGAFVADYWTRFNKIPSTLEARVKGVDMKNLRNRCAHEGYEPTEGETEIVLSEVWEAIYDCLLPEVRIALTERKRKQLLELLNDPQVKGQLLPIHQLLGPFGQALEPTSQEFHSQIFSYQEYLRVLDGYTDPSMLRETRKLKTTVNSAPTPD</sequence>
<reference evidence="1" key="2">
    <citation type="journal article" date="2014" name="Int. J. Syst. Evol. Microbiol.">
        <title>Complete genome sequence of Corynebacterium casei LMG S-19264T (=DSM 44701T), isolated from a smear-ripened cheese.</title>
        <authorList>
            <consortium name="US DOE Joint Genome Institute (JGI-PGF)"/>
            <person name="Walter F."/>
            <person name="Albersmeier A."/>
            <person name="Kalinowski J."/>
            <person name="Ruckert C."/>
        </authorList>
    </citation>
    <scope>NUCLEOTIDE SEQUENCE</scope>
    <source>
        <strain evidence="1">CGMCC 1.8885</strain>
    </source>
</reference>
<protein>
    <recommendedName>
        <fullName evidence="5">RiboL-PSP-HEPN domain-containing protein</fullName>
    </recommendedName>
</protein>
<keyword evidence="3" id="KW-1185">Reference proteome</keyword>
<reference evidence="2" key="1">
    <citation type="journal article" date="2014" name="Int. J. Syst. Evol. Microbiol.">
        <title>Complete genome of a new Firmicutes species belonging to the dominant human colonic microbiota ('Ruminococcus bicirculans') reveals two chromosomes and a selective capacity to utilize plant glucans.</title>
        <authorList>
            <consortium name="NISC Comparative Sequencing Program"/>
            <person name="Wegmann U."/>
            <person name="Louis P."/>
            <person name="Goesmann A."/>
            <person name="Henrissat B."/>
            <person name="Duncan S.H."/>
            <person name="Flint H.J."/>
        </authorList>
    </citation>
    <scope>NUCLEOTIDE SEQUENCE</scope>
    <source>
        <strain evidence="2">CGMCC 1.8884</strain>
    </source>
</reference>
<evidence type="ECO:0000313" key="4">
    <source>
        <dbReference type="Proteomes" id="UP000652720"/>
    </source>
</evidence>
<dbReference type="EMBL" id="BMLZ01000003">
    <property type="protein sequence ID" value="GGP28693.1"/>
    <property type="molecule type" value="Genomic_DNA"/>
</dbReference>
<name>A0AAV4K136_9DEIO</name>
<reference evidence="1" key="4">
    <citation type="submission" date="2023-08" db="EMBL/GenBank/DDBJ databases">
        <authorList>
            <person name="Sun Q."/>
            <person name="Zhou Y."/>
        </authorList>
    </citation>
    <scope>NUCLEOTIDE SEQUENCE</scope>
    <source>
        <strain evidence="2">CGMCC 1.8884</strain>
        <strain evidence="1">CGMCC 1.8885</strain>
    </source>
</reference>